<reference evidence="1 2" key="1">
    <citation type="submission" date="2016-10" db="EMBL/GenBank/DDBJ databases">
        <title>Complete genome of the TMA-utilizing, human hosted archaeon Methanomethylophilus alvus Gen. nov, sp. nov., strain Mx-05, derived from a pure culture.</title>
        <authorList>
            <person name="Brugere J.-F."/>
            <person name="Ben Hania W."/>
            <person name="Chaudhary P.P."/>
            <person name="Gaci N."/>
            <person name="Borrel G."/>
            <person name="Cao Van Tuat L."/>
            <person name="Fardeau M.-L."/>
            <person name="Harris H.M.B."/>
            <person name="O'Toole P.W."/>
            <person name="Ollivier B."/>
        </authorList>
    </citation>
    <scope>NUCLEOTIDE SEQUENCE [LARGE SCALE GENOMIC DNA]</scope>
    <source>
        <strain evidence="1 2">Mx-05</strain>
    </source>
</reference>
<proteinExistence type="predicted"/>
<gene>
    <name evidence="1" type="ORF">BKD89_03290</name>
</gene>
<organism evidence="1 2">
    <name type="scientific">Methanomethylophilus alvi</name>
    <dbReference type="NCBI Taxonomy" id="1291540"/>
    <lineage>
        <taxon>Archaea</taxon>
        <taxon>Methanobacteriati</taxon>
        <taxon>Thermoplasmatota</taxon>
        <taxon>Thermoplasmata</taxon>
        <taxon>Methanomassiliicoccales</taxon>
        <taxon>Methanomethylophilaceae</taxon>
        <taxon>Methanomethylophilus</taxon>
    </lineage>
</organism>
<protein>
    <submittedName>
        <fullName evidence="1">Uncharacterized protein</fullName>
    </submittedName>
</protein>
<evidence type="ECO:0000313" key="2">
    <source>
        <dbReference type="Proteomes" id="UP000273278"/>
    </source>
</evidence>
<dbReference type="Proteomes" id="UP000273278">
    <property type="component" value="Chromosome"/>
</dbReference>
<name>A0A3G3IG75_9ARCH</name>
<sequence length="96" mass="11175">MRYTCTLKGQLIERLFSRSAIFKGEAIHLDKEWHYITFGKVSELDTQGKEQFFDKLWGQFQAVYLGPNVSEADKSKVIEVCEKYSIPIFYGQTTQL</sequence>
<evidence type="ECO:0000313" key="1">
    <source>
        <dbReference type="EMBL" id="AYQ54830.1"/>
    </source>
</evidence>
<accession>A0A3G3IG75</accession>
<dbReference type="AlphaFoldDB" id="A0A3G3IG75"/>
<dbReference type="EMBL" id="CP017686">
    <property type="protein sequence ID" value="AYQ54830.1"/>
    <property type="molecule type" value="Genomic_DNA"/>
</dbReference>